<evidence type="ECO:0000313" key="1">
    <source>
        <dbReference type="EMBL" id="SFH22032.1"/>
    </source>
</evidence>
<protein>
    <submittedName>
        <fullName evidence="1">Uncharacterized protein</fullName>
    </submittedName>
</protein>
<sequence length="82" mass="9674">MLVSGQLCRLLMDNSFINFLNENRGVFEMVKIRLQGLPAEVERMILSLREKGYRILSESTQYQNRNSEYVRVYLDVKISKQT</sequence>
<evidence type="ECO:0000313" key="2">
    <source>
        <dbReference type="Proteomes" id="UP000199337"/>
    </source>
</evidence>
<dbReference type="EMBL" id="FOOX01000020">
    <property type="protein sequence ID" value="SFH22032.1"/>
    <property type="molecule type" value="Genomic_DNA"/>
</dbReference>
<accession>A0A1I2Y8S7</accession>
<dbReference type="AlphaFoldDB" id="A0A1I2Y8S7"/>
<organism evidence="1 2">
    <name type="scientific">Desulfotruncus arcticus DSM 17038</name>
    <dbReference type="NCBI Taxonomy" id="1121424"/>
    <lineage>
        <taxon>Bacteria</taxon>
        <taxon>Bacillati</taxon>
        <taxon>Bacillota</taxon>
        <taxon>Clostridia</taxon>
        <taxon>Eubacteriales</taxon>
        <taxon>Desulfallaceae</taxon>
        <taxon>Desulfotruncus</taxon>
    </lineage>
</organism>
<dbReference type="Pfam" id="PF13113">
    <property type="entry name" value="DUF3970"/>
    <property type="match status" value="1"/>
</dbReference>
<gene>
    <name evidence="1" type="ORF">SAMN05660649_04309</name>
</gene>
<dbReference type="Proteomes" id="UP000199337">
    <property type="component" value="Unassembled WGS sequence"/>
</dbReference>
<reference evidence="2" key="1">
    <citation type="submission" date="2016-10" db="EMBL/GenBank/DDBJ databases">
        <authorList>
            <person name="Varghese N."/>
            <person name="Submissions S."/>
        </authorList>
    </citation>
    <scope>NUCLEOTIDE SEQUENCE [LARGE SCALE GENOMIC DNA]</scope>
    <source>
        <strain evidence="2">DSM 17038</strain>
    </source>
</reference>
<name>A0A1I2Y8S7_9FIRM</name>
<proteinExistence type="predicted"/>
<keyword evidence="2" id="KW-1185">Reference proteome</keyword>
<dbReference type="InterPro" id="IPR025088">
    <property type="entry name" value="DUF3970"/>
</dbReference>